<comment type="caution">
    <text evidence="2">The sequence shown here is derived from an EMBL/GenBank/DDBJ whole genome shotgun (WGS) entry which is preliminary data.</text>
</comment>
<keyword evidence="1" id="KW-0812">Transmembrane</keyword>
<name>A0ABU8HJK1_9BACI</name>
<accession>A0ABU8HJK1</accession>
<proteinExistence type="predicted"/>
<evidence type="ECO:0000256" key="1">
    <source>
        <dbReference type="SAM" id="Phobius"/>
    </source>
</evidence>
<organism evidence="2 3">
    <name type="scientific">Bacillus spongiae</name>
    <dbReference type="NCBI Taxonomy" id="2683610"/>
    <lineage>
        <taxon>Bacteria</taxon>
        <taxon>Bacillati</taxon>
        <taxon>Bacillota</taxon>
        <taxon>Bacilli</taxon>
        <taxon>Bacillales</taxon>
        <taxon>Bacillaceae</taxon>
        <taxon>Bacillus</taxon>
    </lineage>
</organism>
<feature type="transmembrane region" description="Helical" evidence="1">
    <location>
        <begin position="33"/>
        <end position="52"/>
    </location>
</feature>
<feature type="transmembrane region" description="Helical" evidence="1">
    <location>
        <begin position="9"/>
        <end position="27"/>
    </location>
</feature>
<sequence length="61" mass="6996">MNPKMIRSALFVGLITFVLSFLITHMIGSSHPLLASLFIGFLLFELTFFHQFHKTKKVSKL</sequence>
<evidence type="ECO:0000313" key="3">
    <source>
        <dbReference type="Proteomes" id="UP001312865"/>
    </source>
</evidence>
<keyword evidence="3" id="KW-1185">Reference proteome</keyword>
<evidence type="ECO:0000313" key="2">
    <source>
        <dbReference type="EMBL" id="MEI5909555.1"/>
    </source>
</evidence>
<keyword evidence="1" id="KW-1133">Transmembrane helix</keyword>
<dbReference type="RefSeq" id="WP_336588995.1">
    <property type="nucleotide sequence ID" value="NZ_JBBAXC010000029.1"/>
</dbReference>
<protein>
    <submittedName>
        <fullName evidence="2">Uncharacterized protein</fullName>
    </submittedName>
</protein>
<keyword evidence="1" id="KW-0472">Membrane</keyword>
<dbReference type="Proteomes" id="UP001312865">
    <property type="component" value="Unassembled WGS sequence"/>
</dbReference>
<reference evidence="2 3" key="1">
    <citation type="journal article" date="2018" name="J. Microbiol.">
        <title>Bacillus spongiae sp. nov., isolated from sponge of Jeju Island.</title>
        <authorList>
            <person name="Lee G.E."/>
            <person name="Im W.T."/>
            <person name="Park J.S."/>
        </authorList>
    </citation>
    <scope>NUCLEOTIDE SEQUENCE [LARGE SCALE GENOMIC DNA]</scope>
    <source>
        <strain evidence="2 3">135PIL107-10</strain>
    </source>
</reference>
<dbReference type="EMBL" id="JBBAXC010000029">
    <property type="protein sequence ID" value="MEI5909555.1"/>
    <property type="molecule type" value="Genomic_DNA"/>
</dbReference>
<gene>
    <name evidence="2" type="ORF">WAK64_21250</name>
</gene>